<comment type="subcellular location">
    <subcellularLocation>
        <location evidence="1 8">Cell membrane</location>
        <topology evidence="1 8">Multi-pass membrane protein</topology>
    </subcellularLocation>
</comment>
<comment type="similarity">
    <text evidence="2 8">Belongs to the alanine or glycine:cation symporter (AGCS) (TC 2.A.25) family.</text>
</comment>
<feature type="transmembrane region" description="Helical" evidence="8">
    <location>
        <begin position="217"/>
        <end position="238"/>
    </location>
</feature>
<feature type="transmembrane region" description="Helical" evidence="8">
    <location>
        <begin position="75"/>
        <end position="93"/>
    </location>
</feature>
<dbReference type="Pfam" id="PF01235">
    <property type="entry name" value="Na_Ala_symp"/>
    <property type="match status" value="1"/>
</dbReference>
<dbReference type="PANTHER" id="PTHR30330:SF3">
    <property type="entry name" value="TRANSCRIPTIONAL REGULATOR, LRP FAMILY"/>
    <property type="match status" value="1"/>
</dbReference>
<evidence type="ECO:0000256" key="7">
    <source>
        <dbReference type="ARBA" id="ARBA00023136"/>
    </source>
</evidence>
<keyword evidence="6 8" id="KW-1133">Transmembrane helix</keyword>
<reference evidence="9" key="1">
    <citation type="journal article" date="2022" name="Cell">
        <title>Design, construction, and in vivo augmentation of a complex gut microbiome.</title>
        <authorList>
            <person name="Cheng A.G."/>
            <person name="Ho P.Y."/>
            <person name="Aranda-Diaz A."/>
            <person name="Jain S."/>
            <person name="Yu F.B."/>
            <person name="Meng X."/>
            <person name="Wang M."/>
            <person name="Iakiviak M."/>
            <person name="Nagashima K."/>
            <person name="Zhao A."/>
            <person name="Murugkar P."/>
            <person name="Patil A."/>
            <person name="Atabakhsh K."/>
            <person name="Weakley A."/>
            <person name="Yan J."/>
            <person name="Brumbaugh A.R."/>
            <person name="Higginbottom S."/>
            <person name="Dimas A."/>
            <person name="Shiver A.L."/>
            <person name="Deutschbauer A."/>
            <person name="Neff N."/>
            <person name="Sonnenburg J.L."/>
            <person name="Huang K.C."/>
            <person name="Fischbach M.A."/>
        </authorList>
    </citation>
    <scope>NUCLEOTIDE SEQUENCE</scope>
    <source>
        <strain evidence="9">DSM 19829</strain>
    </source>
</reference>
<dbReference type="EMBL" id="CP102290">
    <property type="protein sequence ID" value="UWP59518.1"/>
    <property type="molecule type" value="Genomic_DNA"/>
</dbReference>
<feature type="transmembrane region" description="Helical" evidence="8">
    <location>
        <begin position="184"/>
        <end position="205"/>
    </location>
</feature>
<keyword evidence="7 8" id="KW-0472">Membrane</keyword>
<dbReference type="RefSeq" id="WP_028527895.1">
    <property type="nucleotide sequence ID" value="NZ_CABLBR010000005.1"/>
</dbReference>
<proteinExistence type="inferred from homology"/>
<evidence type="ECO:0000313" key="9">
    <source>
        <dbReference type="EMBL" id="UWP59518.1"/>
    </source>
</evidence>
<dbReference type="InterPro" id="IPR001463">
    <property type="entry name" value="Na/Ala_symport"/>
</dbReference>
<keyword evidence="4 8" id="KW-1003">Cell membrane</keyword>
<evidence type="ECO:0000256" key="1">
    <source>
        <dbReference type="ARBA" id="ARBA00004651"/>
    </source>
</evidence>
<evidence type="ECO:0000256" key="6">
    <source>
        <dbReference type="ARBA" id="ARBA00022989"/>
    </source>
</evidence>
<evidence type="ECO:0000256" key="8">
    <source>
        <dbReference type="RuleBase" id="RU363064"/>
    </source>
</evidence>
<dbReference type="PRINTS" id="PR00175">
    <property type="entry name" value="NAALASMPORT"/>
</dbReference>
<protein>
    <submittedName>
        <fullName evidence="9">Sodium:alanine symporter family protein</fullName>
    </submittedName>
</protein>
<evidence type="ECO:0000313" key="10">
    <source>
        <dbReference type="Proteomes" id="UP001060164"/>
    </source>
</evidence>
<keyword evidence="8" id="KW-0769">Symport</keyword>
<dbReference type="NCBIfam" id="TIGR00835">
    <property type="entry name" value="agcS"/>
    <property type="match status" value="1"/>
</dbReference>
<name>A0ABY5VH67_9FIRM</name>
<dbReference type="Proteomes" id="UP001060164">
    <property type="component" value="Chromosome"/>
</dbReference>
<accession>A0ABY5VH67</accession>
<evidence type="ECO:0000256" key="4">
    <source>
        <dbReference type="ARBA" id="ARBA00022475"/>
    </source>
</evidence>
<feature type="transmembrane region" description="Helical" evidence="8">
    <location>
        <begin position="14"/>
        <end position="33"/>
    </location>
</feature>
<evidence type="ECO:0000256" key="5">
    <source>
        <dbReference type="ARBA" id="ARBA00022692"/>
    </source>
</evidence>
<feature type="transmembrane region" description="Helical" evidence="8">
    <location>
        <begin position="406"/>
        <end position="424"/>
    </location>
</feature>
<sequence length="461" mass="48792">MEKAAEVLRRIDDIVWGPAMIIFILGTGIWLMVKMRFLPVRNLGYALKCVLGRDSRMKEDGDGDISSFSSLMTELAATIGTGNIVGVATAMVLGGPGALLWMMLSALTGFSTKFAESMLSVKYRVVNEQGEISGGPMYTMRQAFPNRKMGQLFGTLFAVFAVFASFGIGNMTQSNSIAAAMKETFGISEGLTGLAATLFAIFAILGGIKSISRVTQILVPCMAVFYMAGALAVIIMNLENLPGGIAAIVTMAFSPRAAAGGMGGTLVVSAQQALRWGVSRGVFSNEAGLGAAGISAAAANTDDPVRQGYISMTGVFFDTIVICLVTGLALAASGVLGMTDGSGELVTGSALTIAAFSTTFGNWGGYLVSIGIALFAFATIIAWEYQGEKAFEFLVKKPKYCIVYRFLYALAVFLGATCALDVVWDFSDIMNALMAVPNLICVLLLSKTVTDEIMKHQQRIK</sequence>
<feature type="transmembrane region" description="Helical" evidence="8">
    <location>
        <begin position="150"/>
        <end position="172"/>
    </location>
</feature>
<keyword evidence="5 8" id="KW-0812">Transmembrane</keyword>
<evidence type="ECO:0000256" key="2">
    <source>
        <dbReference type="ARBA" id="ARBA00009261"/>
    </source>
</evidence>
<gene>
    <name evidence="9" type="ORF">NQ502_00165</name>
</gene>
<keyword evidence="10" id="KW-1185">Reference proteome</keyword>
<keyword evidence="3 8" id="KW-0813">Transport</keyword>
<feature type="transmembrane region" description="Helical" evidence="8">
    <location>
        <begin position="315"/>
        <end position="336"/>
    </location>
</feature>
<evidence type="ECO:0000256" key="3">
    <source>
        <dbReference type="ARBA" id="ARBA00022448"/>
    </source>
</evidence>
<feature type="transmembrane region" description="Helical" evidence="8">
    <location>
        <begin position="363"/>
        <end position="385"/>
    </location>
</feature>
<feature type="transmembrane region" description="Helical" evidence="8">
    <location>
        <begin position="430"/>
        <end position="449"/>
    </location>
</feature>
<dbReference type="PANTHER" id="PTHR30330">
    <property type="entry name" value="AGSS FAMILY TRANSPORTER, SODIUM-ALANINE"/>
    <property type="match status" value="1"/>
</dbReference>
<dbReference type="Gene3D" id="1.20.1740.10">
    <property type="entry name" value="Amino acid/polyamine transporter I"/>
    <property type="match status" value="1"/>
</dbReference>
<organism evidence="9 10">
    <name type="scientific">Ruminococcus gauvreauii</name>
    <dbReference type="NCBI Taxonomy" id="438033"/>
    <lineage>
        <taxon>Bacteria</taxon>
        <taxon>Bacillati</taxon>
        <taxon>Bacillota</taxon>
        <taxon>Clostridia</taxon>
        <taxon>Eubacteriales</taxon>
        <taxon>Oscillospiraceae</taxon>
        <taxon>Ruminococcus</taxon>
    </lineage>
</organism>